<dbReference type="RefSeq" id="WP_244822241.1">
    <property type="nucleotide sequence ID" value="NZ_CP112998.1"/>
</dbReference>
<keyword evidence="2" id="KW-1185">Reference proteome</keyword>
<proteinExistence type="predicted"/>
<accession>A0A9E8NC91</accession>
<evidence type="ECO:0000313" key="1">
    <source>
        <dbReference type="EMBL" id="WAC11891.1"/>
    </source>
</evidence>
<dbReference type="AlphaFoldDB" id="A0A9E8NC91"/>
<dbReference type="Proteomes" id="UP001164653">
    <property type="component" value="Chromosome"/>
</dbReference>
<reference evidence="1" key="1">
    <citation type="submission" date="2022-11" db="EMBL/GenBank/DDBJ databases">
        <title>Dyadobacter pollutisoli sp. nov., isolated from plastic dumped soil.</title>
        <authorList>
            <person name="Kim J.M."/>
            <person name="Kim K.R."/>
            <person name="Lee J.K."/>
            <person name="Hao L."/>
            <person name="Jeon C.O."/>
        </authorList>
    </citation>
    <scope>NUCLEOTIDE SEQUENCE</scope>
    <source>
        <strain evidence="1">U1</strain>
    </source>
</reference>
<gene>
    <name evidence="1" type="ORF">ON006_29690</name>
</gene>
<dbReference type="EMBL" id="CP112998">
    <property type="protein sequence ID" value="WAC11891.1"/>
    <property type="molecule type" value="Genomic_DNA"/>
</dbReference>
<sequence length="109" mass="12514">MKKLWRLRQKIDAAHRFFDSGELPRPDGAFLLPSSTTNKGDLMMTDQNETTTKYPTHTVYFVKQNESTGKSEWIKAGVAWEHQDNEGMNLSLDSLGQRVSLTVRKNTQR</sequence>
<evidence type="ECO:0000313" key="2">
    <source>
        <dbReference type="Proteomes" id="UP001164653"/>
    </source>
</evidence>
<organism evidence="1 2">
    <name type="scientific">Dyadobacter pollutisoli</name>
    <dbReference type="NCBI Taxonomy" id="2910158"/>
    <lineage>
        <taxon>Bacteria</taxon>
        <taxon>Pseudomonadati</taxon>
        <taxon>Bacteroidota</taxon>
        <taxon>Cytophagia</taxon>
        <taxon>Cytophagales</taxon>
        <taxon>Spirosomataceae</taxon>
        <taxon>Dyadobacter</taxon>
    </lineage>
</organism>
<protein>
    <submittedName>
        <fullName evidence="1">Uncharacterized protein</fullName>
    </submittedName>
</protein>
<dbReference type="KEGG" id="dpf:ON006_29690"/>
<name>A0A9E8NC91_9BACT</name>